<dbReference type="PANTHER" id="PTHR12858">
    <property type="entry name" value="RIBOSOME BIOGENESIS PROTEIN"/>
    <property type="match status" value="1"/>
</dbReference>
<comment type="caution">
    <text evidence="3">The sequence shown here is derived from an EMBL/GenBank/DDBJ whole genome shotgun (WGS) entry which is preliminary data.</text>
</comment>
<dbReference type="GO" id="GO:0034511">
    <property type="term" value="F:U3 snoRNA binding"/>
    <property type="evidence" value="ECO:0007669"/>
    <property type="project" value="TreeGrafter"/>
</dbReference>
<feature type="region of interest" description="Disordered" evidence="1">
    <location>
        <begin position="670"/>
        <end position="692"/>
    </location>
</feature>
<dbReference type="OrthoDB" id="10260897at2759"/>
<accession>A0A1W0E7M3</accession>
<dbReference type="GO" id="GO:0030686">
    <property type="term" value="C:90S preribosome"/>
    <property type="evidence" value="ECO:0007669"/>
    <property type="project" value="TreeGrafter"/>
</dbReference>
<dbReference type="GO" id="GO:0000462">
    <property type="term" value="P:maturation of SSU-rRNA from tricistronic rRNA transcript (SSU-rRNA, 5.8S rRNA, LSU-rRNA)"/>
    <property type="evidence" value="ECO:0007669"/>
    <property type="project" value="TreeGrafter"/>
</dbReference>
<evidence type="ECO:0000313" key="4">
    <source>
        <dbReference type="Proteomes" id="UP000192758"/>
    </source>
</evidence>
<dbReference type="AlphaFoldDB" id="A0A1W0E7M3"/>
<dbReference type="VEuPathDB" id="MicrosporidiaDB:EHP00_1558"/>
<proteinExistence type="predicted"/>
<dbReference type="Proteomes" id="UP000192758">
    <property type="component" value="Unassembled WGS sequence"/>
</dbReference>
<keyword evidence="4" id="KW-1185">Reference proteome</keyword>
<dbReference type="InterPro" id="IPR039761">
    <property type="entry name" value="Bms1/Tsr1"/>
</dbReference>
<evidence type="ECO:0000259" key="2">
    <source>
        <dbReference type="SMART" id="SM01362"/>
    </source>
</evidence>
<evidence type="ECO:0000313" key="3">
    <source>
        <dbReference type="EMBL" id="OQS55159.1"/>
    </source>
</evidence>
<gene>
    <name evidence="3" type="primary">bms1</name>
    <name evidence="3" type="ORF">EHP00_1558</name>
</gene>
<reference evidence="3 4" key="1">
    <citation type="journal article" date="2017" name="Environ. Microbiol.">
        <title>Decay of the glycolytic pathway and adaptation to intranuclear parasitism within Enterocytozoonidae microsporidia.</title>
        <authorList>
            <person name="Wiredu Boakye D."/>
            <person name="Jaroenlak P."/>
            <person name="Prachumwat A."/>
            <person name="Williams T.A."/>
            <person name="Bateman K.S."/>
            <person name="Itsathitphaisarn O."/>
            <person name="Sritunyalucksana K."/>
            <person name="Paszkiewicz K.H."/>
            <person name="Moore K.A."/>
            <person name="Stentiford G.D."/>
            <person name="Williams B.A."/>
        </authorList>
    </citation>
    <scope>NUCLEOTIDE SEQUENCE [LARGE SCALE GENOMIC DNA]</scope>
    <source>
        <strain evidence="3 4">TH1</strain>
    </source>
</reference>
<dbReference type="STRING" id="646526.A0A1W0E7M3"/>
<sequence length="692" mass="80983">MEKITKSDFKKAKKMQLYNELHSKVTIENMFYKDAAPAIVLFICKNDNLQKTTDVFFKKYQKEHYYEINGKRFQFLFLNYDEMQKFICLSKIADLVVFDVNTDDDNMKDKLDLAVFEYISIINIHGQLKAFFVSESKNKKIKKAFEKRLKAECGYVVKIFTLLSLKFNLFKFKIRPVEFKCNNSYMLINKVENNVVTGVLRGKPISLSNLEHKNILTDEVYSNVQNIKVMGKSVSFTKENKKEQKNEDVDFIEEMEDNKLEFLQEDDNSDCSSFNDSIENDNINSKVYDSNDDIKSTEINEEDTLKENFQNETKKSSKSLCKDNFLMKNKEKDKKAWETKKEILRKENYTLPGDIVCFKVTKPCVCGDVLVLNDTKIKNHEKVNEGEFNSGDIVINKYYLNNLKELIKIYSERILYLNVGWEIYKISALNSKLSKNDVICEKMSKNGLSFNFCPLTSESFTGKKFFVFSTEDVFFRILFSGKFTDKRTLYKTYNLMGYPDKVNVNTVYVKGMFGSKKECSKFLFANLKTASGIRGILKSPIGAGGDFRATFEGNILESDVVLLQVKEKYIHINKKENMMDNFLQCISEEREKEVFENSEENEDAQMKSKYLQKLQRQSFVKKEKDSCDRLEELINSESTSFEEISSSFSYKTHKEHKNYKDNIKLNEEKRKINALKHIKQKKIKQRNKGKRR</sequence>
<feature type="domain" description="Ribosome biogenesis protein BMS1/TSR1 C-terminal" evidence="2">
    <location>
        <begin position="301"/>
        <end position="565"/>
    </location>
</feature>
<protein>
    <submittedName>
        <fullName evidence="3">Bms1</fullName>
    </submittedName>
</protein>
<dbReference type="InterPro" id="IPR007034">
    <property type="entry name" value="BMS1_TSR1_C"/>
</dbReference>
<dbReference type="GO" id="GO:0005525">
    <property type="term" value="F:GTP binding"/>
    <property type="evidence" value="ECO:0007669"/>
    <property type="project" value="TreeGrafter"/>
</dbReference>
<dbReference type="PANTHER" id="PTHR12858:SF2">
    <property type="entry name" value="RIBOSOME BIOGENESIS PROTEIN BMS1 HOMOLOG"/>
    <property type="match status" value="1"/>
</dbReference>
<feature type="compositionally biased region" description="Basic residues" evidence="1">
    <location>
        <begin position="672"/>
        <end position="692"/>
    </location>
</feature>
<evidence type="ECO:0000256" key="1">
    <source>
        <dbReference type="SAM" id="MobiDB-lite"/>
    </source>
</evidence>
<name>A0A1W0E7M3_9MICR</name>
<dbReference type="EMBL" id="MNPJ01000013">
    <property type="protein sequence ID" value="OQS55159.1"/>
    <property type="molecule type" value="Genomic_DNA"/>
</dbReference>
<dbReference type="Pfam" id="PF04950">
    <property type="entry name" value="RIBIOP_C"/>
    <property type="match status" value="1"/>
</dbReference>
<dbReference type="SMART" id="SM01362">
    <property type="entry name" value="DUF663"/>
    <property type="match status" value="1"/>
</dbReference>
<dbReference type="GO" id="GO:0003924">
    <property type="term" value="F:GTPase activity"/>
    <property type="evidence" value="ECO:0007669"/>
    <property type="project" value="TreeGrafter"/>
</dbReference>
<organism evidence="3 4">
    <name type="scientific">Ecytonucleospora hepatopenaei</name>
    <dbReference type="NCBI Taxonomy" id="646526"/>
    <lineage>
        <taxon>Eukaryota</taxon>
        <taxon>Fungi</taxon>
        <taxon>Fungi incertae sedis</taxon>
        <taxon>Microsporidia</taxon>
        <taxon>Enterocytozoonidae</taxon>
        <taxon>Ecytonucleospora</taxon>
    </lineage>
</organism>
<dbReference type="GO" id="GO:0000479">
    <property type="term" value="P:endonucleolytic cleavage of tricistronic rRNA transcript (SSU-rRNA, 5.8S rRNA, LSU-rRNA)"/>
    <property type="evidence" value="ECO:0007669"/>
    <property type="project" value="TreeGrafter"/>
</dbReference>